<reference evidence="2" key="1">
    <citation type="submission" date="2021-01" db="EMBL/GenBank/DDBJ databases">
        <title>Whole genome shotgun sequence of Actinoplanes cyaneus NBRC 14990.</title>
        <authorList>
            <person name="Komaki H."/>
            <person name="Tamura T."/>
        </authorList>
    </citation>
    <scope>NUCLEOTIDE SEQUENCE</scope>
    <source>
        <strain evidence="2">NBRC 14990</strain>
    </source>
</reference>
<keyword evidence="3" id="KW-1185">Reference proteome</keyword>
<dbReference type="AlphaFoldDB" id="A0A919IR10"/>
<keyword evidence="1" id="KW-0812">Transmembrane</keyword>
<organism evidence="2 3">
    <name type="scientific">Actinoplanes cyaneus</name>
    <dbReference type="NCBI Taxonomy" id="52696"/>
    <lineage>
        <taxon>Bacteria</taxon>
        <taxon>Bacillati</taxon>
        <taxon>Actinomycetota</taxon>
        <taxon>Actinomycetes</taxon>
        <taxon>Micromonosporales</taxon>
        <taxon>Micromonosporaceae</taxon>
        <taxon>Actinoplanes</taxon>
    </lineage>
</organism>
<dbReference type="Proteomes" id="UP000619479">
    <property type="component" value="Unassembled WGS sequence"/>
</dbReference>
<feature type="transmembrane region" description="Helical" evidence="1">
    <location>
        <begin position="34"/>
        <end position="55"/>
    </location>
</feature>
<keyword evidence="1" id="KW-1133">Transmembrane helix</keyword>
<keyword evidence="1" id="KW-0472">Membrane</keyword>
<accession>A0A919IR10</accession>
<sequence>MLVGIVVLAVHVGLGLFAANWLWTDTDDPHQWMYFYGTGGCCIAPVTGMIGAVLFNDPRFKVIGAGALAGLFLALAGAVVLWAIGFMPSWING</sequence>
<feature type="transmembrane region" description="Helical" evidence="1">
    <location>
        <begin position="62"/>
        <end position="84"/>
    </location>
</feature>
<comment type="caution">
    <text evidence="2">The sequence shown here is derived from an EMBL/GenBank/DDBJ whole genome shotgun (WGS) entry which is preliminary data.</text>
</comment>
<dbReference type="EMBL" id="BOMH01000061">
    <property type="protein sequence ID" value="GID69431.1"/>
    <property type="molecule type" value="Genomic_DNA"/>
</dbReference>
<evidence type="ECO:0000256" key="1">
    <source>
        <dbReference type="SAM" id="Phobius"/>
    </source>
</evidence>
<evidence type="ECO:0000313" key="3">
    <source>
        <dbReference type="Proteomes" id="UP000619479"/>
    </source>
</evidence>
<gene>
    <name evidence="2" type="ORF">Acy02nite_73120</name>
</gene>
<proteinExistence type="predicted"/>
<name>A0A919IR10_9ACTN</name>
<protein>
    <submittedName>
        <fullName evidence="2">Uncharacterized protein</fullName>
    </submittedName>
</protein>
<evidence type="ECO:0000313" key="2">
    <source>
        <dbReference type="EMBL" id="GID69431.1"/>
    </source>
</evidence>